<protein>
    <submittedName>
        <fullName evidence="1">Uncharacterized protein</fullName>
    </submittedName>
</protein>
<organism evidence="1 2">
    <name type="scientific">Lindgomyces ingoldianus</name>
    <dbReference type="NCBI Taxonomy" id="673940"/>
    <lineage>
        <taxon>Eukaryota</taxon>
        <taxon>Fungi</taxon>
        <taxon>Dikarya</taxon>
        <taxon>Ascomycota</taxon>
        <taxon>Pezizomycotina</taxon>
        <taxon>Dothideomycetes</taxon>
        <taxon>Pleosporomycetidae</taxon>
        <taxon>Pleosporales</taxon>
        <taxon>Lindgomycetaceae</taxon>
        <taxon>Lindgomyces</taxon>
    </lineage>
</organism>
<evidence type="ECO:0000313" key="1">
    <source>
        <dbReference type="EMBL" id="KAF2475280.1"/>
    </source>
</evidence>
<name>A0ACB6RAB9_9PLEO</name>
<accession>A0ACB6RAB9</accession>
<proteinExistence type="predicted"/>
<evidence type="ECO:0000313" key="2">
    <source>
        <dbReference type="Proteomes" id="UP000799755"/>
    </source>
</evidence>
<dbReference type="Proteomes" id="UP000799755">
    <property type="component" value="Unassembled WGS sequence"/>
</dbReference>
<comment type="caution">
    <text evidence="1">The sequence shown here is derived from an EMBL/GenBank/DDBJ whole genome shotgun (WGS) entry which is preliminary data.</text>
</comment>
<gene>
    <name evidence="1" type="ORF">BDR25DRAFT_350667</name>
</gene>
<keyword evidence="2" id="KW-1185">Reference proteome</keyword>
<reference evidence="1" key="1">
    <citation type="journal article" date="2020" name="Stud. Mycol.">
        <title>101 Dothideomycetes genomes: a test case for predicting lifestyles and emergence of pathogens.</title>
        <authorList>
            <person name="Haridas S."/>
            <person name="Albert R."/>
            <person name="Binder M."/>
            <person name="Bloem J."/>
            <person name="Labutti K."/>
            <person name="Salamov A."/>
            <person name="Andreopoulos B."/>
            <person name="Baker S."/>
            <person name="Barry K."/>
            <person name="Bills G."/>
            <person name="Bluhm B."/>
            <person name="Cannon C."/>
            <person name="Castanera R."/>
            <person name="Culley D."/>
            <person name="Daum C."/>
            <person name="Ezra D."/>
            <person name="Gonzalez J."/>
            <person name="Henrissat B."/>
            <person name="Kuo A."/>
            <person name="Liang C."/>
            <person name="Lipzen A."/>
            <person name="Lutzoni F."/>
            <person name="Magnuson J."/>
            <person name="Mondo S."/>
            <person name="Nolan M."/>
            <person name="Ohm R."/>
            <person name="Pangilinan J."/>
            <person name="Park H.-J."/>
            <person name="Ramirez L."/>
            <person name="Alfaro M."/>
            <person name="Sun H."/>
            <person name="Tritt A."/>
            <person name="Yoshinaga Y."/>
            <person name="Zwiers L.-H."/>
            <person name="Turgeon B."/>
            <person name="Goodwin S."/>
            <person name="Spatafora J."/>
            <person name="Crous P."/>
            <person name="Grigoriev I."/>
        </authorList>
    </citation>
    <scope>NUCLEOTIDE SEQUENCE</scope>
    <source>
        <strain evidence="1">ATCC 200398</strain>
    </source>
</reference>
<sequence>MAEGKQFNHMNTFLSITILLIFEFEFLSAKLLWIECGVAMLVRREKGAEQREQKKKHSRIEGVGRNITQSRTDKRQWNGVRGGFVAGNGYNNKDGVLFLEAAIQIRKNIPSLGHPRIAEICSRDYKSVDYTNIAPLCWPIFGIQRGSHAPILSDTISAGYSYVIPSYPMAKEVSDVLVGGLCGQTFFVTPRHIHLHSFDLLLPNHATCCSLELLVALSHILAINPVPHASGAPPSFISYLKAVSKLHPPPISGPTDKSAICTPLTLVDGDVGSETSDAIQFLALEKAQVINRASGAIRNTVTSSSHLGRNTKSPLSPSVRSLEKCLLTISRMETKRS</sequence>
<dbReference type="EMBL" id="MU003496">
    <property type="protein sequence ID" value="KAF2475280.1"/>
    <property type="molecule type" value="Genomic_DNA"/>
</dbReference>